<dbReference type="PANTHER" id="PTHR46653:SF1">
    <property type="entry name" value="SPECIFICITY PROTEIN PHOSPHATASE, PUTATIVE-RELATED"/>
    <property type="match status" value="1"/>
</dbReference>
<dbReference type="EMBL" id="CAJJDO010000017">
    <property type="protein sequence ID" value="CAD8147884.1"/>
    <property type="molecule type" value="Genomic_DNA"/>
</dbReference>
<accession>A0A8S1T9K1</accession>
<dbReference type="CDD" id="cd14498">
    <property type="entry name" value="DSP"/>
    <property type="match status" value="1"/>
</dbReference>
<dbReference type="Proteomes" id="UP000689195">
    <property type="component" value="Unassembled WGS sequence"/>
</dbReference>
<name>A0A8S1T9K1_9CILI</name>
<sequence>MLNSSLNFRQFSNIIASRILDGIFIGNYVPLEEQQYMKINQITHVVNCAAGEIKVPDNLKELKYYWKDEDSQIIVTLENIREIQGFVEKALNRGESVLFCCVSGQSRSLTALVSYLMFRFKWSLFKALQYINILKKEFEIRASFLKQLIDFEKVEMSETVISRNWNKTPEDQEEALLQNTYLNSVQKSNDDKFMTTTIPKSQNYSRKRVSWSRYEINLGTTEVCFNYSKGKKIFKSILKSSQLKTSDKNNTLSKVYTNLLNQKTKGKVEELFKRKNSQQNRNIQSRTLTPLNKRKNIDLITPNQNMRKFLEIELQSKQFQSKVRSQSNTPRCNQSSRNQNASQISADFELESSKKPPRLIRRAQFKLFQLL</sequence>
<evidence type="ECO:0000313" key="3">
    <source>
        <dbReference type="EMBL" id="CAD8147884.1"/>
    </source>
</evidence>
<evidence type="ECO:0000256" key="1">
    <source>
        <dbReference type="SAM" id="MobiDB-lite"/>
    </source>
</evidence>
<dbReference type="Pfam" id="PF00782">
    <property type="entry name" value="DSPc"/>
    <property type="match status" value="1"/>
</dbReference>
<feature type="region of interest" description="Disordered" evidence="1">
    <location>
        <begin position="322"/>
        <end position="350"/>
    </location>
</feature>
<dbReference type="InterPro" id="IPR020422">
    <property type="entry name" value="TYR_PHOSPHATASE_DUAL_dom"/>
</dbReference>
<dbReference type="OrthoDB" id="307091at2759"/>
<dbReference type="AlphaFoldDB" id="A0A8S1T9K1"/>
<feature type="domain" description="Tyrosine-protein phosphatase" evidence="2">
    <location>
        <begin position="13"/>
        <end position="157"/>
    </location>
</feature>
<feature type="compositionally biased region" description="Polar residues" evidence="1">
    <location>
        <begin position="322"/>
        <end position="345"/>
    </location>
</feature>
<evidence type="ECO:0000313" key="4">
    <source>
        <dbReference type="Proteomes" id="UP000689195"/>
    </source>
</evidence>
<dbReference type="PANTHER" id="PTHR46653">
    <property type="entry name" value="SPECIFICITY PROTEIN PHOSPHATASE, PUTATIVE-RELATED"/>
    <property type="match status" value="1"/>
</dbReference>
<organism evidence="3 4">
    <name type="scientific">Paramecium pentaurelia</name>
    <dbReference type="NCBI Taxonomy" id="43138"/>
    <lineage>
        <taxon>Eukaryota</taxon>
        <taxon>Sar</taxon>
        <taxon>Alveolata</taxon>
        <taxon>Ciliophora</taxon>
        <taxon>Intramacronucleata</taxon>
        <taxon>Oligohymenophorea</taxon>
        <taxon>Peniculida</taxon>
        <taxon>Parameciidae</taxon>
        <taxon>Paramecium</taxon>
    </lineage>
</organism>
<dbReference type="PROSITE" id="PS50054">
    <property type="entry name" value="TYR_PHOSPHATASE_DUAL"/>
    <property type="match status" value="1"/>
</dbReference>
<dbReference type="SMART" id="SM00195">
    <property type="entry name" value="DSPc"/>
    <property type="match status" value="1"/>
</dbReference>
<proteinExistence type="predicted"/>
<keyword evidence="4" id="KW-1185">Reference proteome</keyword>
<protein>
    <recommendedName>
        <fullName evidence="2">Tyrosine-protein phosphatase domain-containing protein</fullName>
    </recommendedName>
</protein>
<comment type="caution">
    <text evidence="3">The sequence shown here is derived from an EMBL/GenBank/DDBJ whole genome shotgun (WGS) entry which is preliminary data.</text>
</comment>
<gene>
    <name evidence="3" type="ORF">PPENT_87.1.T0170190</name>
</gene>
<reference evidence="3" key="1">
    <citation type="submission" date="2021-01" db="EMBL/GenBank/DDBJ databases">
        <authorList>
            <consortium name="Genoscope - CEA"/>
            <person name="William W."/>
        </authorList>
    </citation>
    <scope>NUCLEOTIDE SEQUENCE</scope>
</reference>
<evidence type="ECO:0000259" key="2">
    <source>
        <dbReference type="PROSITE" id="PS50054"/>
    </source>
</evidence>
<dbReference type="InterPro" id="IPR000340">
    <property type="entry name" value="Dual-sp_phosphatase_cat-dom"/>
</dbReference>